<evidence type="ECO:0000256" key="4">
    <source>
        <dbReference type="ARBA" id="ARBA00022741"/>
    </source>
</evidence>
<dbReference type="InterPro" id="IPR011009">
    <property type="entry name" value="Kinase-like_dom_sf"/>
</dbReference>
<organism evidence="10">
    <name type="scientific">viral metagenome</name>
    <dbReference type="NCBI Taxonomy" id="1070528"/>
    <lineage>
        <taxon>unclassified sequences</taxon>
        <taxon>metagenomes</taxon>
        <taxon>organismal metagenomes</taxon>
    </lineage>
</organism>
<keyword evidence="2" id="KW-0723">Serine/threonine-protein kinase</keyword>
<keyword evidence="6" id="KW-0067">ATP-binding</keyword>
<evidence type="ECO:0000256" key="1">
    <source>
        <dbReference type="ARBA" id="ARBA00012513"/>
    </source>
</evidence>
<proteinExistence type="predicted"/>
<keyword evidence="4" id="KW-0547">Nucleotide-binding</keyword>
<dbReference type="Pfam" id="PF00069">
    <property type="entry name" value="Pkinase"/>
    <property type="match status" value="1"/>
</dbReference>
<dbReference type="EMBL" id="MN739788">
    <property type="protein sequence ID" value="QHT26403.1"/>
    <property type="molecule type" value="Genomic_DNA"/>
</dbReference>
<dbReference type="GO" id="GO:0005524">
    <property type="term" value="F:ATP binding"/>
    <property type="evidence" value="ECO:0007669"/>
    <property type="project" value="UniProtKB-KW"/>
</dbReference>
<evidence type="ECO:0000313" key="10">
    <source>
        <dbReference type="EMBL" id="QHT26403.1"/>
    </source>
</evidence>
<name>A0A6C0EDD2_9ZZZZ</name>
<dbReference type="Gene3D" id="3.30.200.20">
    <property type="entry name" value="Phosphorylase Kinase, domain 1"/>
    <property type="match status" value="1"/>
</dbReference>
<accession>A0A6C0EDD2</accession>
<sequence length="635" mass="76363">MGTSQSIVINEDKHEIRWNNRKYKIIAKYKYDNFDFYDIKIYGKNTLSNYGIKVGSSIVKNEYDIMKQITTRLYETQDFLEYNNKYYHMFYFSYECHPNKYRFNKYYIDDILNFLMKFHKINRTDPYEIYTNCINPDNFYDFPKLIQLNAKKHNNIAQSSQNDIEMLLLMLLCDHSTSLEDINDFKQNLCDSKLYKACDENKIKALIQHIIKQFPLDIMIRLNKNYHGFFTLDGSYIYDFFIIENNFINNLIQFNKTDTHIHIENDMYDINIFRKDKNSVYLDERMQKCLNSMNIYYLYDINGNMMLKKTKDYSIIQPKNIKVYMIMKFIECCHAHRILVNIRQMSDFKLSKSIKYTQEFYPQLVYCDYTKFSIAKDAKELTLEKIDIERLWNNTDKFILKGKKKIIDASNSVLYEENNIIYKLYKDYHFACSIISEYNTLKKLNKIDPIHFVKVQSLMVYENKYDRLFDKTFNGSEFLYVYSMEKLEEMNNFIDDLKEEHQFKKLACDILTALKVMHSNDISHQDIKPDNICRRNKDYVLIDFGSSEKISINKYVLGYGTLNIPITLHMENISYCDYEAFGYTLGFFTESFAMIKKDEFHVIDDWIPKDPYVKQYMDEIKKGNFDPDELIKIFM</sequence>
<reference evidence="10" key="1">
    <citation type="journal article" date="2020" name="Nature">
        <title>Giant virus diversity and host interactions through global metagenomics.</title>
        <authorList>
            <person name="Schulz F."/>
            <person name="Roux S."/>
            <person name="Paez-Espino D."/>
            <person name="Jungbluth S."/>
            <person name="Walsh D.A."/>
            <person name="Denef V.J."/>
            <person name="McMahon K.D."/>
            <person name="Konstantinidis K.T."/>
            <person name="Eloe-Fadrosh E.A."/>
            <person name="Kyrpides N.C."/>
            <person name="Woyke T."/>
        </authorList>
    </citation>
    <scope>NUCLEOTIDE SEQUENCE</scope>
    <source>
        <strain evidence="10">GVMAG-M-3300023179-27</strain>
    </source>
</reference>
<evidence type="ECO:0000256" key="8">
    <source>
        <dbReference type="ARBA" id="ARBA00048679"/>
    </source>
</evidence>
<evidence type="ECO:0000256" key="3">
    <source>
        <dbReference type="ARBA" id="ARBA00022679"/>
    </source>
</evidence>
<dbReference type="AlphaFoldDB" id="A0A6C0EDD2"/>
<dbReference type="SUPFAM" id="SSF56112">
    <property type="entry name" value="Protein kinase-like (PK-like)"/>
    <property type="match status" value="1"/>
</dbReference>
<dbReference type="PANTHER" id="PTHR24363">
    <property type="entry name" value="SERINE/THREONINE PROTEIN KINASE"/>
    <property type="match status" value="1"/>
</dbReference>
<keyword evidence="5" id="KW-0418">Kinase</keyword>
<comment type="catalytic activity">
    <reaction evidence="8">
        <text>L-seryl-[protein] + ATP = O-phospho-L-seryl-[protein] + ADP + H(+)</text>
        <dbReference type="Rhea" id="RHEA:17989"/>
        <dbReference type="Rhea" id="RHEA-COMP:9863"/>
        <dbReference type="Rhea" id="RHEA-COMP:11604"/>
        <dbReference type="ChEBI" id="CHEBI:15378"/>
        <dbReference type="ChEBI" id="CHEBI:29999"/>
        <dbReference type="ChEBI" id="CHEBI:30616"/>
        <dbReference type="ChEBI" id="CHEBI:83421"/>
        <dbReference type="ChEBI" id="CHEBI:456216"/>
        <dbReference type="EC" id="2.7.11.1"/>
    </reaction>
</comment>
<dbReference type="InterPro" id="IPR000719">
    <property type="entry name" value="Prot_kinase_dom"/>
</dbReference>
<dbReference type="GO" id="GO:0004674">
    <property type="term" value="F:protein serine/threonine kinase activity"/>
    <property type="evidence" value="ECO:0007669"/>
    <property type="project" value="UniProtKB-KW"/>
</dbReference>
<evidence type="ECO:0000256" key="5">
    <source>
        <dbReference type="ARBA" id="ARBA00022777"/>
    </source>
</evidence>
<evidence type="ECO:0000256" key="7">
    <source>
        <dbReference type="ARBA" id="ARBA00047899"/>
    </source>
</evidence>
<dbReference type="PANTHER" id="PTHR24363:SF0">
    <property type="entry name" value="SERINE_THREONINE KINASE LIKE DOMAIN CONTAINING 1"/>
    <property type="match status" value="1"/>
</dbReference>
<dbReference type="Gene3D" id="1.10.510.10">
    <property type="entry name" value="Transferase(Phosphotransferase) domain 1"/>
    <property type="match status" value="1"/>
</dbReference>
<evidence type="ECO:0000259" key="9">
    <source>
        <dbReference type="PROSITE" id="PS50011"/>
    </source>
</evidence>
<protein>
    <recommendedName>
        <fullName evidence="1">non-specific serine/threonine protein kinase</fullName>
        <ecNumber evidence="1">2.7.11.1</ecNumber>
    </recommendedName>
</protein>
<comment type="catalytic activity">
    <reaction evidence="7">
        <text>L-threonyl-[protein] + ATP = O-phospho-L-threonyl-[protein] + ADP + H(+)</text>
        <dbReference type="Rhea" id="RHEA:46608"/>
        <dbReference type="Rhea" id="RHEA-COMP:11060"/>
        <dbReference type="Rhea" id="RHEA-COMP:11605"/>
        <dbReference type="ChEBI" id="CHEBI:15378"/>
        <dbReference type="ChEBI" id="CHEBI:30013"/>
        <dbReference type="ChEBI" id="CHEBI:30616"/>
        <dbReference type="ChEBI" id="CHEBI:61977"/>
        <dbReference type="ChEBI" id="CHEBI:456216"/>
        <dbReference type="EC" id="2.7.11.1"/>
    </reaction>
</comment>
<dbReference type="EC" id="2.7.11.1" evidence="1"/>
<evidence type="ECO:0000256" key="6">
    <source>
        <dbReference type="ARBA" id="ARBA00022840"/>
    </source>
</evidence>
<feature type="domain" description="Protein kinase" evidence="9">
    <location>
        <begin position="393"/>
        <end position="635"/>
    </location>
</feature>
<dbReference type="PROSITE" id="PS50011">
    <property type="entry name" value="PROTEIN_KINASE_DOM"/>
    <property type="match status" value="1"/>
</dbReference>
<evidence type="ECO:0000256" key="2">
    <source>
        <dbReference type="ARBA" id="ARBA00022527"/>
    </source>
</evidence>
<keyword evidence="3" id="KW-0808">Transferase</keyword>